<accession>W0DRN0</accession>
<dbReference type="EMBL" id="CP007029">
    <property type="protein sequence ID" value="AHE99638.1"/>
    <property type="molecule type" value="Genomic_DNA"/>
</dbReference>
<dbReference type="PANTHER" id="PTHR12049">
    <property type="entry name" value="PROTEIN ARGININE METHYLTRANSFERASE NDUFAF7, MITOCHONDRIAL"/>
    <property type="match status" value="1"/>
</dbReference>
<dbReference type="GO" id="GO:0032259">
    <property type="term" value="P:methylation"/>
    <property type="evidence" value="ECO:0007669"/>
    <property type="project" value="UniProtKB-KW"/>
</dbReference>
<dbReference type="InterPro" id="IPR029063">
    <property type="entry name" value="SAM-dependent_MTases_sf"/>
</dbReference>
<dbReference type="Pfam" id="PF02636">
    <property type="entry name" value="Methyltransf_28"/>
    <property type="match status" value="1"/>
</dbReference>
<protein>
    <recommendedName>
        <fullName evidence="6">SAM-dependent methyltransferase</fullName>
    </recommendedName>
</protein>
<sequence length="404" mass="44530">MVARPESSTPAGTRPEPEPIGEALALSERLRDRIRAAIDAGGGFLPFSRYMEMALYEPGLGYYVNGLRKLGADGDFVTAPELSPLFGATLAQWLGPVLDGTRCEILEFGAGSGRLAADVIQRLDDLGVRLERYRILEVSPDLRAQQQSLLAARLGSERMVRVEWLDRLPAEPLNGVVLANEVLDAMPVEVFAWREGRVLQRGVVAQDAATGLSFAERPAPQWLDRAVRELERQVGPWPEGYVSELRPAVQPWLRTVADLLADGLVWIGDYGYPRREFYAAERDAGTLVGYYRQQLVLEPFAWPGLMDLTASVDFTAVAEAAHSADLDVLAYAAQGEFLLGAGLPALFEQSVAGNDDPRHIMQLAQQVRMLTLPGEMGERFQVMVLGRRCDLPSAGSFPDRRERL</sequence>
<feature type="compositionally biased region" description="Polar residues" evidence="3">
    <location>
        <begin position="1"/>
        <end position="11"/>
    </location>
</feature>
<keyword evidence="5" id="KW-1185">Reference proteome</keyword>
<dbReference type="KEGG" id="tti:THITH_16550"/>
<proteinExistence type="predicted"/>
<keyword evidence="1" id="KW-0489">Methyltransferase</keyword>
<evidence type="ECO:0008006" key="6">
    <source>
        <dbReference type="Google" id="ProtNLM"/>
    </source>
</evidence>
<evidence type="ECO:0000256" key="1">
    <source>
        <dbReference type="ARBA" id="ARBA00022603"/>
    </source>
</evidence>
<dbReference type="STRING" id="713585.THITH_16550"/>
<dbReference type="Gene3D" id="3.40.50.12710">
    <property type="match status" value="1"/>
</dbReference>
<organism evidence="4 5">
    <name type="scientific">Thioalkalivibrio paradoxus ARh 1</name>
    <dbReference type="NCBI Taxonomy" id="713585"/>
    <lineage>
        <taxon>Bacteria</taxon>
        <taxon>Pseudomonadati</taxon>
        <taxon>Pseudomonadota</taxon>
        <taxon>Gammaproteobacteria</taxon>
        <taxon>Chromatiales</taxon>
        <taxon>Ectothiorhodospiraceae</taxon>
        <taxon>Thioalkalivibrio</taxon>
    </lineage>
</organism>
<evidence type="ECO:0000313" key="4">
    <source>
        <dbReference type="EMBL" id="AHE99638.1"/>
    </source>
</evidence>
<dbReference type="GO" id="GO:0035243">
    <property type="term" value="F:protein-arginine omega-N symmetric methyltransferase activity"/>
    <property type="evidence" value="ECO:0007669"/>
    <property type="project" value="TreeGrafter"/>
</dbReference>
<dbReference type="InterPro" id="IPR038375">
    <property type="entry name" value="NDUFAF7_sf"/>
</dbReference>
<dbReference type="InterPro" id="IPR003788">
    <property type="entry name" value="NDUFAF7"/>
</dbReference>
<dbReference type="OrthoDB" id="9794208at2"/>
<dbReference type="Proteomes" id="UP000005289">
    <property type="component" value="Chromosome"/>
</dbReference>
<dbReference type="PANTHER" id="PTHR12049:SF7">
    <property type="entry name" value="PROTEIN ARGININE METHYLTRANSFERASE NDUFAF7, MITOCHONDRIAL"/>
    <property type="match status" value="1"/>
</dbReference>
<evidence type="ECO:0000256" key="2">
    <source>
        <dbReference type="ARBA" id="ARBA00022679"/>
    </source>
</evidence>
<feature type="region of interest" description="Disordered" evidence="3">
    <location>
        <begin position="1"/>
        <end position="20"/>
    </location>
</feature>
<keyword evidence="2" id="KW-0808">Transferase</keyword>
<dbReference type="HOGENOM" id="CLU_024840_1_0_6"/>
<dbReference type="AlphaFoldDB" id="W0DRN0"/>
<evidence type="ECO:0000313" key="5">
    <source>
        <dbReference type="Proteomes" id="UP000005289"/>
    </source>
</evidence>
<dbReference type="SUPFAM" id="SSF53335">
    <property type="entry name" value="S-adenosyl-L-methionine-dependent methyltransferases"/>
    <property type="match status" value="1"/>
</dbReference>
<evidence type="ECO:0000256" key="3">
    <source>
        <dbReference type="SAM" id="MobiDB-lite"/>
    </source>
</evidence>
<reference evidence="4 5" key="1">
    <citation type="submission" date="2013-12" db="EMBL/GenBank/DDBJ databases">
        <authorList>
            <consortium name="DOE Joint Genome Institute"/>
            <person name="Muyzer G."/>
            <person name="Huntemann M."/>
            <person name="Han J."/>
            <person name="Chen A."/>
            <person name="Kyrpides N."/>
            <person name="Mavromatis K."/>
            <person name="Markowitz V."/>
            <person name="Palaniappan K."/>
            <person name="Ivanova N."/>
            <person name="Schaumberg A."/>
            <person name="Pati A."/>
            <person name="Liolios K."/>
            <person name="Nordberg H.P."/>
            <person name="Cantor M.N."/>
            <person name="Hua S.X."/>
            <person name="Woyke T."/>
        </authorList>
    </citation>
    <scope>NUCLEOTIDE SEQUENCE [LARGE SCALE GENOMIC DNA]</scope>
    <source>
        <strain evidence="4 5">ARh 1</strain>
    </source>
</reference>
<gene>
    <name evidence="4" type="ORF">THITH_16550</name>
</gene>
<name>W0DRN0_9GAMM</name>